<dbReference type="PROSITE" id="PS51635">
    <property type="entry name" value="PNPLA"/>
    <property type="match status" value="1"/>
</dbReference>
<dbReference type="GeneID" id="37075009"/>
<keyword evidence="5" id="KW-1185">Reference proteome</keyword>
<sequence length="937" mass="104669">MRPNVSTEWLDVGASQEGVFVRDYGRLEQVTLDLAQRSQQTPLLTLFLGSHTKEIALQYLFPSNNIRRTRAKSAIGLRYDLLSANNPEPILIADGEPGKAPVDLDQDAYLRKASDYPITWGPATASAALGFLYARLVLLFTDIVCIFADDFPSLASIADFLVSCVKAGSASSLPKTVRPRIVVLVAGDPCDPASTASEAKEFYRKLHTPGADRLRSCFASVNLASFDPRLPAVSQYERLRTYLKDQLNQIKATRLDNWSLFSAAHLCAYFQAAVKHTAGSIEQTFDFVQATREHNPVPRGLDRRISHYLDIGLQNNCSLQVLLASLISALLMDHYVPGMASLKPRTVFRKLYRPAVIGGLSNHNRGTTKQTKEDLIIMAEFEFKSQYHCLKTSGLSAVESRRNYLMKRSDTLGRIQSNKICLFCLLFGMPASNLEYQFTIAFCPLCLSQSPLTINILPPTMNPSILAIDGGGVRGGIPLEFLLLIQEHLGPKCGVADVIDLTVGPSAGKGSFLEIIPKWISWIMSDSCYDAAIFDATLQEVFGRTRRAFQPLGQGSPLHSYSKSKFAAIATSIGKDTKSFVFGNFNPVEWLDKEDDYILYRSAQMHQEPLLWEVARATTAAPFYFSVANVQDIGSFQDGGLQDNFAADIARRLSRRLWPSKTGISKLISLGTGAEEIPRDQTPRFRNIFRDGFLRRGYDAFMSHLEGRPRWLKLRDELDASARSDYMRLDVSLKNLPSTLDSAEMISDYRNLVISQLGSARSARDVAIALLVARFYFTLDRIPDRIPGSTFSWCHGVIKCKGNTFEIIEAIQHLYPDDLEFATDKGHLTSFSLGGICKACGRYSQPVSILIHHPDQVINIYLRIDKHRKWSISGFPNRISWHIEVQHLQSGFGRPDHGYPSILPCASCSNETRVSWRKEHSLSRSGEAEQRNKKPRL</sequence>
<feature type="short sequence motif" description="GXGXXG" evidence="2">
    <location>
        <begin position="470"/>
        <end position="475"/>
    </location>
</feature>
<dbReference type="InterPro" id="IPR016035">
    <property type="entry name" value="Acyl_Trfase/lysoPLipase"/>
</dbReference>
<evidence type="ECO:0000313" key="4">
    <source>
        <dbReference type="EMBL" id="PYH40993.1"/>
    </source>
</evidence>
<dbReference type="GO" id="GO:0047499">
    <property type="term" value="F:calcium-independent phospholipase A2 activity"/>
    <property type="evidence" value="ECO:0007669"/>
    <property type="project" value="TreeGrafter"/>
</dbReference>
<dbReference type="CDD" id="cd07199">
    <property type="entry name" value="Pat17_PNPLA8_PNPLA9_like"/>
    <property type="match status" value="1"/>
</dbReference>
<protein>
    <submittedName>
        <fullName evidence="4">Patatin-like phospholipase</fullName>
    </submittedName>
</protein>
<name>A0A318Z8B7_9EURO</name>
<evidence type="ECO:0000256" key="1">
    <source>
        <dbReference type="ARBA" id="ARBA00023098"/>
    </source>
</evidence>
<dbReference type="Proteomes" id="UP000248349">
    <property type="component" value="Unassembled WGS sequence"/>
</dbReference>
<dbReference type="PANTHER" id="PTHR24185:SF8">
    <property type="entry name" value="PNPLA DOMAIN-CONTAINING PROTEIN"/>
    <property type="match status" value="1"/>
</dbReference>
<dbReference type="STRING" id="1450539.A0A318Z8B7"/>
<dbReference type="Gene3D" id="3.40.1090.10">
    <property type="entry name" value="Cytosolic phospholipase A2 catalytic domain"/>
    <property type="match status" value="1"/>
</dbReference>
<dbReference type="PANTHER" id="PTHR24185">
    <property type="entry name" value="CALCIUM-INDEPENDENT PHOSPHOLIPASE A2-GAMMA"/>
    <property type="match status" value="1"/>
</dbReference>
<comment type="caution">
    <text evidence="2">Lacks conserved residue(s) required for the propagation of feature annotation.</text>
</comment>
<organism evidence="4 5">
    <name type="scientific">Aspergillus saccharolyticus JOP 1030-1</name>
    <dbReference type="NCBI Taxonomy" id="1450539"/>
    <lineage>
        <taxon>Eukaryota</taxon>
        <taxon>Fungi</taxon>
        <taxon>Dikarya</taxon>
        <taxon>Ascomycota</taxon>
        <taxon>Pezizomycotina</taxon>
        <taxon>Eurotiomycetes</taxon>
        <taxon>Eurotiomycetidae</taxon>
        <taxon>Eurotiales</taxon>
        <taxon>Aspergillaceae</taxon>
        <taxon>Aspergillus</taxon>
        <taxon>Aspergillus subgen. Circumdati</taxon>
    </lineage>
</organism>
<dbReference type="OrthoDB" id="194358at2759"/>
<evidence type="ECO:0000313" key="5">
    <source>
        <dbReference type="Proteomes" id="UP000248349"/>
    </source>
</evidence>
<dbReference type="GO" id="GO:0019369">
    <property type="term" value="P:arachidonate metabolic process"/>
    <property type="evidence" value="ECO:0007669"/>
    <property type="project" value="TreeGrafter"/>
</dbReference>
<dbReference type="EMBL" id="KZ821271">
    <property type="protein sequence ID" value="PYH40993.1"/>
    <property type="molecule type" value="Genomic_DNA"/>
</dbReference>
<reference evidence="4 5" key="1">
    <citation type="submission" date="2016-12" db="EMBL/GenBank/DDBJ databases">
        <title>The genomes of Aspergillus section Nigri reveals drivers in fungal speciation.</title>
        <authorList>
            <consortium name="DOE Joint Genome Institute"/>
            <person name="Vesth T.C."/>
            <person name="Nybo J."/>
            <person name="Theobald S."/>
            <person name="Brandl J."/>
            <person name="Frisvad J.C."/>
            <person name="Nielsen K.F."/>
            <person name="Lyhne E.K."/>
            <person name="Kogle M.E."/>
            <person name="Kuo A."/>
            <person name="Riley R."/>
            <person name="Clum A."/>
            <person name="Nolan M."/>
            <person name="Lipzen A."/>
            <person name="Salamov A."/>
            <person name="Henrissat B."/>
            <person name="Wiebenga A."/>
            <person name="De Vries R.P."/>
            <person name="Grigoriev I.V."/>
            <person name="Mortensen U.H."/>
            <person name="Andersen M.R."/>
            <person name="Baker S.E."/>
        </authorList>
    </citation>
    <scope>NUCLEOTIDE SEQUENCE [LARGE SCALE GENOMIC DNA]</scope>
    <source>
        <strain evidence="4 5">JOP 1030-1</strain>
    </source>
</reference>
<dbReference type="SUPFAM" id="SSF52151">
    <property type="entry name" value="FabD/lysophospholipase-like"/>
    <property type="match status" value="1"/>
</dbReference>
<accession>A0A318Z8B7</accession>
<evidence type="ECO:0000259" key="3">
    <source>
        <dbReference type="PROSITE" id="PS51635"/>
    </source>
</evidence>
<keyword evidence="1" id="KW-0443">Lipid metabolism</keyword>
<feature type="domain" description="PNPLA" evidence="3">
    <location>
        <begin position="466"/>
        <end position="651"/>
    </location>
</feature>
<feature type="short sequence motif" description="DGA/G" evidence="2">
    <location>
        <begin position="638"/>
        <end position="640"/>
    </location>
</feature>
<dbReference type="RefSeq" id="XP_025426975.1">
    <property type="nucleotide sequence ID" value="XM_025573781.1"/>
</dbReference>
<evidence type="ECO:0000256" key="2">
    <source>
        <dbReference type="PROSITE-ProRule" id="PRU01161"/>
    </source>
</evidence>
<dbReference type="InterPro" id="IPR002641">
    <property type="entry name" value="PNPLA_dom"/>
</dbReference>
<dbReference type="GO" id="GO:0046486">
    <property type="term" value="P:glycerolipid metabolic process"/>
    <property type="evidence" value="ECO:0007669"/>
    <property type="project" value="UniProtKB-ARBA"/>
</dbReference>
<proteinExistence type="predicted"/>
<gene>
    <name evidence="4" type="ORF">BP01DRAFT_350055</name>
</gene>
<dbReference type="AlphaFoldDB" id="A0A318Z8B7"/>
<dbReference type="GO" id="GO:0016020">
    <property type="term" value="C:membrane"/>
    <property type="evidence" value="ECO:0007669"/>
    <property type="project" value="TreeGrafter"/>
</dbReference>